<feature type="compositionally biased region" description="Low complexity" evidence="1">
    <location>
        <begin position="568"/>
        <end position="579"/>
    </location>
</feature>
<dbReference type="CDD" id="cd01823">
    <property type="entry name" value="SEST_like"/>
    <property type="match status" value="1"/>
</dbReference>
<dbReference type="InterPro" id="IPR037460">
    <property type="entry name" value="SEST-like"/>
</dbReference>
<dbReference type="EMBL" id="JAWRVI010000017">
    <property type="protein sequence ID" value="KAK4090088.1"/>
    <property type="molecule type" value="Genomic_DNA"/>
</dbReference>
<feature type="compositionally biased region" description="Basic and acidic residues" evidence="1">
    <location>
        <begin position="637"/>
        <end position="679"/>
    </location>
</feature>
<evidence type="ECO:0000313" key="5">
    <source>
        <dbReference type="EMBL" id="PWI69943.1"/>
    </source>
</evidence>
<name>A0A2U3E621_PURLI</name>
<dbReference type="EMBL" id="LCWV01000010">
    <property type="protein sequence ID" value="PWI69943.1"/>
    <property type="molecule type" value="Genomic_DNA"/>
</dbReference>
<reference evidence="5 6" key="2">
    <citation type="journal article" date="2016" name="Front. Microbiol.">
        <title>Genome and transcriptome sequences reveal the specific parasitism of the nematophagous Purpureocillium lilacinum 36-1.</title>
        <authorList>
            <person name="Xie J."/>
            <person name="Li S."/>
            <person name="Mo C."/>
            <person name="Xiao X."/>
            <person name="Peng D."/>
            <person name="Wang G."/>
            <person name="Xiao Y."/>
        </authorList>
    </citation>
    <scope>NUCLEOTIDE SEQUENCE [LARGE SCALE GENOMIC DNA]</scope>
    <source>
        <strain evidence="5 6">36-1</strain>
    </source>
</reference>
<dbReference type="PANTHER" id="PTHR47805:SF1">
    <property type="entry name" value="SAGA-ASSOCIATED FACTOR 73"/>
    <property type="match status" value="1"/>
</dbReference>
<evidence type="ECO:0000313" key="7">
    <source>
        <dbReference type="Proteomes" id="UP001287286"/>
    </source>
</evidence>
<dbReference type="Proteomes" id="UP001287286">
    <property type="component" value="Unassembled WGS sequence"/>
</dbReference>
<dbReference type="GO" id="GO:0000124">
    <property type="term" value="C:SAGA complex"/>
    <property type="evidence" value="ECO:0007669"/>
    <property type="project" value="InterPro"/>
</dbReference>
<dbReference type="AlphaFoldDB" id="A0A2U3E621"/>
<accession>A0A2U3E621</accession>
<dbReference type="SUPFAM" id="SSF52266">
    <property type="entry name" value="SGNH hydrolase"/>
    <property type="match status" value="1"/>
</dbReference>
<feature type="compositionally biased region" description="Basic residues" evidence="1">
    <location>
        <begin position="538"/>
        <end position="548"/>
    </location>
</feature>
<gene>
    <name evidence="5" type="ORF">PCL_00087</name>
    <name evidence="4" type="ORF">Purlil1_5714</name>
</gene>
<dbReference type="GO" id="GO:0016788">
    <property type="term" value="F:hydrolase activity, acting on ester bonds"/>
    <property type="evidence" value="ECO:0007669"/>
    <property type="project" value="InterPro"/>
</dbReference>
<reference evidence="4 7" key="4">
    <citation type="journal article" date="2024" name="Microbiol. Resour. Announc.">
        <title>Genome annotations for the ascomycete fungi Trichoderma harzianum, Trichoderma aggressivum, and Purpureocillium lilacinum.</title>
        <authorList>
            <person name="Beijen E.P.W."/>
            <person name="Ohm R.A."/>
        </authorList>
    </citation>
    <scope>NUCLEOTIDE SEQUENCE [LARGE SCALE GENOMIC DNA]</scope>
    <source>
        <strain evidence="4 7">CBS 150709</strain>
    </source>
</reference>
<dbReference type="GO" id="GO:0031048">
    <property type="term" value="P:regulatory ncRNA-mediated heterochromatin formation"/>
    <property type="evidence" value="ECO:0007669"/>
    <property type="project" value="TreeGrafter"/>
</dbReference>
<feature type="region of interest" description="Disordered" evidence="1">
    <location>
        <begin position="785"/>
        <end position="810"/>
    </location>
</feature>
<feature type="region of interest" description="Disordered" evidence="1">
    <location>
        <begin position="878"/>
        <end position="921"/>
    </location>
</feature>
<feature type="compositionally biased region" description="Acidic residues" evidence="1">
    <location>
        <begin position="796"/>
        <end position="810"/>
    </location>
</feature>
<organism evidence="5 6">
    <name type="scientific">Purpureocillium lilacinum</name>
    <name type="common">Paecilomyces lilacinus</name>
    <dbReference type="NCBI Taxonomy" id="33203"/>
    <lineage>
        <taxon>Eukaryota</taxon>
        <taxon>Fungi</taxon>
        <taxon>Dikarya</taxon>
        <taxon>Ascomycota</taxon>
        <taxon>Pezizomycotina</taxon>
        <taxon>Sordariomycetes</taxon>
        <taxon>Hypocreomycetidae</taxon>
        <taxon>Hypocreales</taxon>
        <taxon>Ophiocordycipitaceae</taxon>
        <taxon>Purpureocillium</taxon>
    </lineage>
</organism>
<dbReference type="Gene3D" id="3.40.50.1110">
    <property type="entry name" value="SGNH hydrolase"/>
    <property type="match status" value="1"/>
</dbReference>
<dbReference type="GO" id="GO:1904802">
    <property type="term" value="P:RITS complex assembly"/>
    <property type="evidence" value="ECO:0007669"/>
    <property type="project" value="TreeGrafter"/>
</dbReference>
<dbReference type="InterPro" id="IPR013243">
    <property type="entry name" value="SCA7_dom"/>
</dbReference>
<dbReference type="PANTHER" id="PTHR47805">
    <property type="entry name" value="SAGA-ASSOCIATED FACTOR 73"/>
    <property type="match status" value="1"/>
</dbReference>
<keyword evidence="7" id="KW-1185">Reference proteome</keyword>
<keyword evidence="2" id="KW-0732">Signal</keyword>
<feature type="domain" description="SCA7" evidence="3">
    <location>
        <begin position="723"/>
        <end position="789"/>
    </location>
</feature>
<feature type="region of interest" description="Disordered" evidence="1">
    <location>
        <begin position="453"/>
        <end position="606"/>
    </location>
</feature>
<dbReference type="Gene3D" id="6.10.140.1270">
    <property type="match status" value="1"/>
</dbReference>
<protein>
    <submittedName>
        <fullName evidence="5">Esterase</fullName>
    </submittedName>
</protein>
<feature type="compositionally biased region" description="Basic and acidic residues" evidence="1">
    <location>
        <begin position="689"/>
        <end position="721"/>
    </location>
</feature>
<feature type="compositionally biased region" description="Low complexity" evidence="1">
    <location>
        <begin position="785"/>
        <end position="794"/>
    </location>
</feature>
<sequence>MRLLPSLLTSSTLAAAAFLRPPSLTARPWQWLHEPEEQHVFRTRPQSATADPASHGEIAFPHRPSRPVAGFVALGDSYSAGIGTGLNGTEDECRRGLHAHPRLIQADLNTTTRGHDAAPPALQFLSCTGSTIEDMLSGAPNSQIDAFNTSLPADFALLSIGGNDLGFFDIMNSCIFRFYSFYSGTCDEALRRSEEALTGPEFEHGLRLAIMEILDRVKWEKNPWFSIFVTGYARFFNADTNECDESSFGVWWRGPKLKRDLRQRMNRMVLRVNDKIRRSVDAINAGFTKPRVTFVDYDDAFEGHRFCERNTTEPDYGRNETWFFLVGGQDNSATNQSAALNAASAHAVLLSPSSPLIDPELCLGPAEKSGDWGELALCMMAMAAKEDPTLKTRHGDMVAENSMWYVPTYYGKTFHPYQIPTPGAAGSLGAGPLQRWGRNPGLPGRIIFVAAPHVHRNQSGARRSSDRTATPIHPPNPLRSRLSISAKPGAPCASRLTLPRTRSSGGDPPNDLRPEQPHLRSRTIKVASKKESKAGTIKLKKPPPKHSKPGNWRDGSVVEDEKKKNGISPSTSAAASPGPVVNQLDDTARETFATGRPLEDSPDLQQCKHCKKSILKTAAKAHIEQCLKLKKEKAQRKKEAREARERAKEAAREEEARKADPDNADGKGEDDSDDDEKKPGTGGKKAAGKKPEEDKKGKKRKAENEPDKGPKAKKKKDEPKAKVPKPKGPVDVERQCGVILPNGQPCARSLTCKSHSMGAKRAVAGRSLPYDMLLAAYQKKNQAKQQKAALDANAPVEDDDDANNGPVDSDEETAAVMGALAHWKPQPLVPQPIFTPIKRQYQLARLHEQLQMATNGGRTNIFQVVGFGAQKLADGHPGLLDSEDAPGEVEVSNVPFPNSARSATFGANAAAQRRPSVTSRG</sequence>
<dbReference type="InterPro" id="IPR036514">
    <property type="entry name" value="SGNH_hydro_sf"/>
</dbReference>
<comment type="caution">
    <text evidence="5">The sequence shown here is derived from an EMBL/GenBank/DDBJ whole genome shotgun (WGS) entry which is preliminary data.</text>
</comment>
<evidence type="ECO:0000259" key="3">
    <source>
        <dbReference type="PROSITE" id="PS51505"/>
    </source>
</evidence>
<evidence type="ECO:0000256" key="1">
    <source>
        <dbReference type="SAM" id="MobiDB-lite"/>
    </source>
</evidence>
<reference evidence="4" key="3">
    <citation type="submission" date="2023-11" db="EMBL/GenBank/DDBJ databases">
        <authorList>
            <person name="Beijen E."/>
            <person name="Ohm R.A."/>
        </authorList>
    </citation>
    <scope>NUCLEOTIDE SEQUENCE</scope>
    <source>
        <strain evidence="4">CBS 150709</strain>
    </source>
</reference>
<feature type="region of interest" description="Disordered" evidence="1">
    <location>
        <begin position="631"/>
        <end position="734"/>
    </location>
</feature>
<dbReference type="Proteomes" id="UP000245956">
    <property type="component" value="Unassembled WGS sequence"/>
</dbReference>
<feature type="signal peptide" evidence="2">
    <location>
        <begin position="1"/>
        <end position="16"/>
    </location>
</feature>
<proteinExistence type="predicted"/>
<dbReference type="PROSITE" id="PS51505">
    <property type="entry name" value="SCA7"/>
    <property type="match status" value="1"/>
</dbReference>
<dbReference type="InterPro" id="IPR037804">
    <property type="entry name" value="SGF73"/>
</dbReference>
<feature type="chain" id="PRO_5015527371" evidence="2">
    <location>
        <begin position="17"/>
        <end position="921"/>
    </location>
</feature>
<evidence type="ECO:0000313" key="4">
    <source>
        <dbReference type="EMBL" id="KAK4090088.1"/>
    </source>
</evidence>
<dbReference type="Pfam" id="PF08313">
    <property type="entry name" value="SCA7"/>
    <property type="match status" value="1"/>
</dbReference>
<evidence type="ECO:0000313" key="6">
    <source>
        <dbReference type="Proteomes" id="UP000245956"/>
    </source>
</evidence>
<evidence type="ECO:0000256" key="2">
    <source>
        <dbReference type="SAM" id="SignalP"/>
    </source>
</evidence>
<dbReference type="GO" id="GO:0006357">
    <property type="term" value="P:regulation of transcription by RNA polymerase II"/>
    <property type="evidence" value="ECO:0007669"/>
    <property type="project" value="TreeGrafter"/>
</dbReference>
<reference evidence="5" key="1">
    <citation type="submission" date="2015-05" db="EMBL/GenBank/DDBJ databases">
        <authorList>
            <person name="Wang D.B."/>
            <person name="Wang M."/>
        </authorList>
    </citation>
    <scope>NUCLEOTIDE SEQUENCE</scope>
    <source>
        <strain evidence="5">36-1</strain>
    </source>
</reference>